<reference evidence="1 2" key="1">
    <citation type="journal article" date="2018" name="Nat. Genet.">
        <title>Extensive intraspecific gene order and gene structural variations between Mo17 and other maize genomes.</title>
        <authorList>
            <person name="Sun S."/>
            <person name="Zhou Y."/>
            <person name="Chen J."/>
            <person name="Shi J."/>
            <person name="Zhao H."/>
            <person name="Zhao H."/>
            <person name="Song W."/>
            <person name="Zhang M."/>
            <person name="Cui Y."/>
            <person name="Dong X."/>
            <person name="Liu H."/>
            <person name="Ma X."/>
            <person name="Jiao Y."/>
            <person name="Wang B."/>
            <person name="Wei X."/>
            <person name="Stein J.C."/>
            <person name="Glaubitz J.C."/>
            <person name="Lu F."/>
            <person name="Yu G."/>
            <person name="Liang C."/>
            <person name="Fengler K."/>
            <person name="Li B."/>
            <person name="Rafalski A."/>
            <person name="Schnable P.S."/>
            <person name="Ware D.H."/>
            <person name="Buckler E.S."/>
            <person name="Lai J."/>
        </authorList>
    </citation>
    <scope>NUCLEOTIDE SEQUENCE [LARGE SCALE GENOMIC DNA]</scope>
    <source>
        <strain evidence="2">cv. Missouri 17</strain>
        <tissue evidence="1">Seedling</tissue>
    </source>
</reference>
<sequence length="78" mass="8974">MLLNYIVIHQRDVYFYSSKFGLGSTGRTNHADVAMLPNGEWPQWCRICGGSGLDYCLRCHGTGEYREPMGFHFTVQRK</sequence>
<comment type="caution">
    <text evidence="1">The sequence shown here is derived from an EMBL/GenBank/DDBJ whole genome shotgun (WGS) entry which is preliminary data.</text>
</comment>
<dbReference type="InterPro" id="IPR036410">
    <property type="entry name" value="HSP_DnaJ_Cys-rich_dom_sf"/>
</dbReference>
<proteinExistence type="predicted"/>
<dbReference type="EMBL" id="NCVQ01000003">
    <property type="protein sequence ID" value="PWZ36965.1"/>
    <property type="molecule type" value="Genomic_DNA"/>
</dbReference>
<accession>A0A3L6FQ07</accession>
<name>A0A3L6FQ07_MAIZE</name>
<dbReference type="SUPFAM" id="SSF57938">
    <property type="entry name" value="DnaJ/Hsp40 cysteine-rich domain"/>
    <property type="match status" value="1"/>
</dbReference>
<evidence type="ECO:0008006" key="3">
    <source>
        <dbReference type="Google" id="ProtNLM"/>
    </source>
</evidence>
<gene>
    <name evidence="1" type="ORF">Zm00014a_016083</name>
</gene>
<evidence type="ECO:0000313" key="1">
    <source>
        <dbReference type="EMBL" id="PWZ36965.1"/>
    </source>
</evidence>
<dbReference type="AlphaFoldDB" id="A0A3L6FQ07"/>
<protein>
    <recommendedName>
        <fullName evidence="3">DnaJ/Hsp40 cysteine-rich domain superfamily protein</fullName>
    </recommendedName>
</protein>
<dbReference type="Proteomes" id="UP000251960">
    <property type="component" value="Chromosome 2"/>
</dbReference>
<evidence type="ECO:0000313" key="2">
    <source>
        <dbReference type="Proteomes" id="UP000251960"/>
    </source>
</evidence>
<organism evidence="1 2">
    <name type="scientific">Zea mays</name>
    <name type="common">Maize</name>
    <dbReference type="NCBI Taxonomy" id="4577"/>
    <lineage>
        <taxon>Eukaryota</taxon>
        <taxon>Viridiplantae</taxon>
        <taxon>Streptophyta</taxon>
        <taxon>Embryophyta</taxon>
        <taxon>Tracheophyta</taxon>
        <taxon>Spermatophyta</taxon>
        <taxon>Magnoliopsida</taxon>
        <taxon>Liliopsida</taxon>
        <taxon>Poales</taxon>
        <taxon>Poaceae</taxon>
        <taxon>PACMAD clade</taxon>
        <taxon>Panicoideae</taxon>
        <taxon>Andropogonodae</taxon>
        <taxon>Andropogoneae</taxon>
        <taxon>Tripsacinae</taxon>
        <taxon>Zea</taxon>
    </lineage>
</organism>